<dbReference type="Gene3D" id="3.40.50.300">
    <property type="entry name" value="P-loop containing nucleotide triphosphate hydrolases"/>
    <property type="match status" value="1"/>
</dbReference>
<comment type="catalytic activity">
    <reaction evidence="7 8">
        <text>CMP + ATP = CDP + ADP</text>
        <dbReference type="Rhea" id="RHEA:11600"/>
        <dbReference type="ChEBI" id="CHEBI:30616"/>
        <dbReference type="ChEBI" id="CHEBI:58069"/>
        <dbReference type="ChEBI" id="CHEBI:60377"/>
        <dbReference type="ChEBI" id="CHEBI:456216"/>
        <dbReference type="EC" id="2.7.4.25"/>
    </reaction>
</comment>
<dbReference type="PANTHER" id="PTHR21299">
    <property type="entry name" value="CYTIDYLATE KINASE/PANTOATE-BETA-ALANINE LIGASE"/>
    <property type="match status" value="1"/>
</dbReference>
<keyword evidence="5 8" id="KW-0067">ATP-binding</keyword>
<evidence type="ECO:0000256" key="6">
    <source>
        <dbReference type="ARBA" id="ARBA00047615"/>
    </source>
</evidence>
<dbReference type="GO" id="GO:0015949">
    <property type="term" value="P:nucleobase-containing small molecule interconversion"/>
    <property type="evidence" value="ECO:0007669"/>
    <property type="project" value="TreeGrafter"/>
</dbReference>
<dbReference type="GO" id="GO:0005829">
    <property type="term" value="C:cytosol"/>
    <property type="evidence" value="ECO:0007669"/>
    <property type="project" value="TreeGrafter"/>
</dbReference>
<dbReference type="EMBL" id="LYVF01000013">
    <property type="protein sequence ID" value="OAT86414.1"/>
    <property type="molecule type" value="Genomic_DNA"/>
</dbReference>
<evidence type="ECO:0000313" key="11">
    <source>
        <dbReference type="Proteomes" id="UP000078532"/>
    </source>
</evidence>
<accession>A0A1B7LIM4</accession>
<evidence type="ECO:0000256" key="5">
    <source>
        <dbReference type="ARBA" id="ARBA00022840"/>
    </source>
</evidence>
<proteinExistence type="inferred from homology"/>
<dbReference type="InterPro" id="IPR011994">
    <property type="entry name" value="Cytidylate_kinase_dom"/>
</dbReference>
<comment type="caution">
    <text evidence="10">The sequence shown here is derived from an EMBL/GenBank/DDBJ whole genome shotgun (WGS) entry which is preliminary data.</text>
</comment>
<keyword evidence="8" id="KW-0963">Cytoplasm</keyword>
<gene>
    <name evidence="8" type="primary">cmk</name>
    <name evidence="10" type="ORF">A6M21_03010</name>
</gene>
<dbReference type="CDD" id="cd02020">
    <property type="entry name" value="CMPK"/>
    <property type="match status" value="1"/>
</dbReference>
<dbReference type="InterPro" id="IPR027417">
    <property type="entry name" value="P-loop_NTPase"/>
</dbReference>
<comment type="similarity">
    <text evidence="1 8">Belongs to the cytidylate kinase family. Type 1 subfamily.</text>
</comment>
<evidence type="ECO:0000256" key="4">
    <source>
        <dbReference type="ARBA" id="ARBA00022777"/>
    </source>
</evidence>
<dbReference type="Proteomes" id="UP000078532">
    <property type="component" value="Unassembled WGS sequence"/>
</dbReference>
<evidence type="ECO:0000256" key="3">
    <source>
        <dbReference type="ARBA" id="ARBA00022741"/>
    </source>
</evidence>
<evidence type="ECO:0000313" key="10">
    <source>
        <dbReference type="EMBL" id="OAT86414.1"/>
    </source>
</evidence>
<sequence length="225" mass="23561">MTGKISIAIDGPAGAGKSTVAREVARRLGLLYIDTGAMYRALTLTAIQQGVDLSDRAALTELAQKTVIRLDAGSGGETRVWADGRDVTGRIRDQAVTRLVSLVAGVPGVRKEMVRRQREMAAGGGVVMEGRDIGTVVLPEAQVKIFLTASVEARAARRRAELAAGGVNVDRDELIRAIARRDELDSTRAADPLRPAAGAVIIDCSALSAPEVVALVLAQAAGRDG</sequence>
<comment type="catalytic activity">
    <reaction evidence="6 8">
        <text>dCMP + ATP = dCDP + ADP</text>
        <dbReference type="Rhea" id="RHEA:25094"/>
        <dbReference type="ChEBI" id="CHEBI:30616"/>
        <dbReference type="ChEBI" id="CHEBI:57566"/>
        <dbReference type="ChEBI" id="CHEBI:58593"/>
        <dbReference type="ChEBI" id="CHEBI:456216"/>
        <dbReference type="EC" id="2.7.4.25"/>
    </reaction>
</comment>
<protein>
    <recommendedName>
        <fullName evidence="8">Cytidylate kinase</fullName>
        <shortName evidence="8">CK</shortName>
        <ecNumber evidence="8">2.7.4.25</ecNumber>
    </recommendedName>
    <alternativeName>
        <fullName evidence="8">Cytidine monophosphate kinase</fullName>
        <shortName evidence="8">CMP kinase</shortName>
    </alternativeName>
</protein>
<dbReference type="HAMAP" id="MF_00238">
    <property type="entry name" value="Cytidyl_kinase_type1"/>
    <property type="match status" value="1"/>
</dbReference>
<evidence type="ECO:0000259" key="9">
    <source>
        <dbReference type="Pfam" id="PF02224"/>
    </source>
</evidence>
<dbReference type="SUPFAM" id="SSF52540">
    <property type="entry name" value="P-loop containing nucleoside triphosphate hydrolases"/>
    <property type="match status" value="1"/>
</dbReference>
<evidence type="ECO:0000256" key="1">
    <source>
        <dbReference type="ARBA" id="ARBA00009427"/>
    </source>
</evidence>
<keyword evidence="11" id="KW-1185">Reference proteome</keyword>
<evidence type="ECO:0000256" key="2">
    <source>
        <dbReference type="ARBA" id="ARBA00022679"/>
    </source>
</evidence>
<keyword evidence="4 8" id="KW-0418">Kinase</keyword>
<evidence type="ECO:0000256" key="8">
    <source>
        <dbReference type="HAMAP-Rule" id="MF_00238"/>
    </source>
</evidence>
<dbReference type="GO" id="GO:0036431">
    <property type="term" value="F:dCMP kinase activity"/>
    <property type="evidence" value="ECO:0007669"/>
    <property type="project" value="InterPro"/>
</dbReference>
<feature type="domain" description="Cytidylate kinase" evidence="9">
    <location>
        <begin position="7"/>
        <end position="220"/>
    </location>
</feature>
<evidence type="ECO:0000256" key="7">
    <source>
        <dbReference type="ARBA" id="ARBA00048478"/>
    </source>
</evidence>
<dbReference type="GO" id="GO:0036430">
    <property type="term" value="F:CMP kinase activity"/>
    <property type="evidence" value="ECO:0007669"/>
    <property type="project" value="RHEA"/>
</dbReference>
<dbReference type="AlphaFoldDB" id="A0A1B7LIM4"/>
<dbReference type="InterPro" id="IPR003136">
    <property type="entry name" value="Cytidylate_kin"/>
</dbReference>
<keyword evidence="2 8" id="KW-0808">Transferase</keyword>
<dbReference type="RefSeq" id="WP_066666143.1">
    <property type="nucleotide sequence ID" value="NZ_LYVF01000013.1"/>
</dbReference>
<dbReference type="EC" id="2.7.4.25" evidence="8"/>
<organism evidence="10 11">
    <name type="scientific">Desulfotomaculum copahuensis</name>
    <dbReference type="NCBI Taxonomy" id="1838280"/>
    <lineage>
        <taxon>Bacteria</taxon>
        <taxon>Bacillati</taxon>
        <taxon>Bacillota</taxon>
        <taxon>Clostridia</taxon>
        <taxon>Eubacteriales</taxon>
        <taxon>Desulfotomaculaceae</taxon>
        <taxon>Desulfotomaculum</taxon>
    </lineage>
</organism>
<comment type="subcellular location">
    <subcellularLocation>
        <location evidence="8">Cytoplasm</location>
    </subcellularLocation>
</comment>
<dbReference type="GO" id="GO:0006220">
    <property type="term" value="P:pyrimidine nucleotide metabolic process"/>
    <property type="evidence" value="ECO:0007669"/>
    <property type="project" value="UniProtKB-UniRule"/>
</dbReference>
<name>A0A1B7LIM4_9FIRM</name>
<feature type="binding site" evidence="8">
    <location>
        <begin position="11"/>
        <end position="19"/>
    </location>
    <ligand>
        <name>ATP</name>
        <dbReference type="ChEBI" id="CHEBI:30616"/>
    </ligand>
</feature>
<dbReference type="OrthoDB" id="9807434at2"/>
<dbReference type="GO" id="GO:0005524">
    <property type="term" value="F:ATP binding"/>
    <property type="evidence" value="ECO:0007669"/>
    <property type="project" value="UniProtKB-UniRule"/>
</dbReference>
<dbReference type="PANTHER" id="PTHR21299:SF2">
    <property type="entry name" value="CYTIDYLATE KINASE"/>
    <property type="match status" value="1"/>
</dbReference>
<reference evidence="10 11" key="1">
    <citation type="submission" date="2016-04" db="EMBL/GenBank/DDBJ databases">
        <authorList>
            <person name="Evans L.H."/>
            <person name="Alamgir A."/>
            <person name="Owens N."/>
            <person name="Weber N.D."/>
            <person name="Virtaneva K."/>
            <person name="Barbian K."/>
            <person name="Babar A."/>
            <person name="Rosenke K."/>
        </authorList>
    </citation>
    <scope>NUCLEOTIDE SEQUENCE [LARGE SCALE GENOMIC DNA]</scope>
    <source>
        <strain evidence="10 11">LMa1</strain>
    </source>
</reference>
<dbReference type="Pfam" id="PF02224">
    <property type="entry name" value="Cytidylate_kin"/>
    <property type="match status" value="1"/>
</dbReference>
<dbReference type="NCBIfam" id="TIGR00017">
    <property type="entry name" value="cmk"/>
    <property type="match status" value="1"/>
</dbReference>
<dbReference type="STRING" id="1838280.A6M21_03010"/>
<keyword evidence="3 8" id="KW-0547">Nucleotide-binding</keyword>